<dbReference type="EMBL" id="HE577330">
    <property type="protein sequence ID" value="CCD02285.1"/>
    <property type="molecule type" value="Genomic_DNA"/>
</dbReference>
<proteinExistence type="predicted"/>
<name>A0A9P1NQR3_9PROT</name>
<reference evidence="2 3" key="1">
    <citation type="journal article" date="2011" name="PLoS Genet.">
        <title>Azospirillum genomes reveal transition of bacteria from aquatic to terrestrial environments.</title>
        <authorList>
            <person name="Wisniewski-Dye F."/>
            <person name="Borziak K."/>
            <person name="Khalsa-Moyers G."/>
            <person name="Alexandre G."/>
            <person name="Sukharnikov L.O."/>
            <person name="Wuichet K."/>
            <person name="Hurst G.B."/>
            <person name="McDonald W.H."/>
            <person name="Robertson J.S."/>
            <person name="Barbe V."/>
            <person name="Calteau A."/>
            <person name="Rouy Z."/>
            <person name="Mangenot S."/>
            <person name="Prigent-Combaret C."/>
            <person name="Normand P."/>
            <person name="Boyer M."/>
            <person name="Siguier P."/>
            <person name="Dessaux Y."/>
            <person name="Elmerich C."/>
            <person name="Condemine G."/>
            <person name="Krishnen G."/>
            <person name="Kennedy I."/>
            <person name="Paterson A.H."/>
            <person name="Gonzalez V."/>
            <person name="Mavingui P."/>
            <person name="Zhulin I.B."/>
        </authorList>
    </citation>
    <scope>NUCLEOTIDE SEQUENCE [LARGE SCALE GENOMIC DNA]</scope>
    <source>
        <strain evidence="2 3">Sp245</strain>
    </source>
</reference>
<protein>
    <submittedName>
        <fullName evidence="2">Uncharacterized protein</fullName>
    </submittedName>
</protein>
<accession>A0A9P1NQR3</accession>
<gene>
    <name evidence="2" type="ORF">AZOBR_p310027</name>
</gene>
<sequence>MVRARRDGEVVVNRRGAGAGQTQHLPIEDPVGAGQPELCRIAHLQTVVVALRDAGGDDDRGAIEQTQQVLSLARVLVVAQRRLPHQPVHRRGQEGVAELRHPLAFERDLLADLRQALGALLKFGGQFAKTQFQFLGPLAGIGRVVVGVAEERAVGSRLQFGAQNIQAGRGRADVQAVHLMRRLRLVQHRHRLDPVNPQLLRALQGGGGFGRLRLGAGQQSLLFVDPGLQLTDAPVAVRFGAFAQRGRARRHAGNLCLDAPDVGVERAGHAFQIEQTGIVGANVRQIAERLSALDPFTDSPRLQRKLTIDRCTHHGDPRINDRIGTDDRNTFRKDDVAGHPGDREARGELEELVHDGGCL</sequence>
<keyword evidence="3" id="KW-1185">Reference proteome</keyword>
<dbReference type="Proteomes" id="UP000007319">
    <property type="component" value="Plasmid AZOBR_p3"/>
</dbReference>
<organism evidence="2 3">
    <name type="scientific">Azospirillum baldaniorum</name>
    <dbReference type="NCBI Taxonomy" id="1064539"/>
    <lineage>
        <taxon>Bacteria</taxon>
        <taxon>Pseudomonadati</taxon>
        <taxon>Pseudomonadota</taxon>
        <taxon>Alphaproteobacteria</taxon>
        <taxon>Rhodospirillales</taxon>
        <taxon>Azospirillaceae</taxon>
        <taxon>Azospirillum</taxon>
    </lineage>
</organism>
<feature type="region of interest" description="Disordered" evidence="1">
    <location>
        <begin position="317"/>
        <end position="343"/>
    </location>
</feature>
<evidence type="ECO:0000313" key="3">
    <source>
        <dbReference type="Proteomes" id="UP000007319"/>
    </source>
</evidence>
<evidence type="ECO:0000313" key="2">
    <source>
        <dbReference type="EMBL" id="CCD02285.1"/>
    </source>
</evidence>
<evidence type="ECO:0000256" key="1">
    <source>
        <dbReference type="SAM" id="MobiDB-lite"/>
    </source>
</evidence>
<keyword evidence="2" id="KW-0614">Plasmid</keyword>
<dbReference type="AlphaFoldDB" id="A0A9P1NQR3"/>
<geneLocation type="plasmid" evidence="2 3">
    <name>AZOBR_p3</name>
</geneLocation>
<dbReference type="KEGG" id="abs:AZOBR_p310027"/>